<dbReference type="SUPFAM" id="SSF52058">
    <property type="entry name" value="L domain-like"/>
    <property type="match status" value="1"/>
</dbReference>
<dbReference type="SUPFAM" id="SSF54427">
    <property type="entry name" value="NTF2-like"/>
    <property type="match status" value="1"/>
</dbReference>
<comment type="subcellular location">
    <subcellularLocation>
        <location evidence="1">Nucleus</location>
    </subcellularLocation>
</comment>
<dbReference type="GO" id="GO:0003723">
    <property type="term" value="F:RNA binding"/>
    <property type="evidence" value="ECO:0007669"/>
    <property type="project" value="TreeGrafter"/>
</dbReference>
<feature type="region of interest" description="Disordered" evidence="8">
    <location>
        <begin position="1"/>
        <end position="78"/>
    </location>
</feature>
<dbReference type="SUPFAM" id="SSF46934">
    <property type="entry name" value="UBA-like"/>
    <property type="match status" value="1"/>
</dbReference>
<feature type="compositionally biased region" description="Low complexity" evidence="8">
    <location>
        <begin position="1"/>
        <end position="14"/>
    </location>
</feature>
<feature type="domain" description="NTF2" evidence="9">
    <location>
        <begin position="426"/>
        <end position="600"/>
    </location>
</feature>
<evidence type="ECO:0000256" key="8">
    <source>
        <dbReference type="SAM" id="MobiDB-lite"/>
    </source>
</evidence>
<dbReference type="InterPro" id="IPR032710">
    <property type="entry name" value="NTF2-like_dom_sf"/>
</dbReference>
<evidence type="ECO:0000256" key="3">
    <source>
        <dbReference type="ARBA" id="ARBA00022448"/>
    </source>
</evidence>
<dbReference type="InterPro" id="IPR030217">
    <property type="entry name" value="NXF_fam"/>
</dbReference>
<evidence type="ECO:0000256" key="5">
    <source>
        <dbReference type="ARBA" id="ARBA00022737"/>
    </source>
</evidence>
<evidence type="ECO:0000313" key="11">
    <source>
        <dbReference type="EMBL" id="RNJ61298.1"/>
    </source>
</evidence>
<dbReference type="CDD" id="cd14342">
    <property type="entry name" value="UBA_TAP-C"/>
    <property type="match status" value="1"/>
</dbReference>
<dbReference type="InterPro" id="IPR032675">
    <property type="entry name" value="LRR_dom_sf"/>
</dbReference>
<accession>A0A3M9YNW4</accession>
<dbReference type="InterPro" id="IPR018222">
    <property type="entry name" value="Nuclear_transport_factor_2_euk"/>
</dbReference>
<dbReference type="InterPro" id="IPR009060">
    <property type="entry name" value="UBA-like_sf"/>
</dbReference>
<dbReference type="Pfam" id="PF03943">
    <property type="entry name" value="TAP_C"/>
    <property type="match status" value="1"/>
</dbReference>
<gene>
    <name evidence="11" type="primary">MEX67</name>
    <name evidence="11" type="ORF">D7B24_000154</name>
</gene>
<dbReference type="Gene3D" id="1.10.8.10">
    <property type="entry name" value="DNA helicase RuvA subunit, C-terminal domain"/>
    <property type="match status" value="1"/>
</dbReference>
<comment type="similarity">
    <text evidence="2">Belongs to the NXF family.</text>
</comment>
<dbReference type="InterPro" id="IPR005637">
    <property type="entry name" value="TAP_C_dom"/>
</dbReference>
<dbReference type="Gene3D" id="3.80.10.10">
    <property type="entry name" value="Ribonuclease Inhibitor"/>
    <property type="match status" value="1"/>
</dbReference>
<dbReference type="InterPro" id="IPR001611">
    <property type="entry name" value="Leu-rich_rpt"/>
</dbReference>
<dbReference type="PROSITE" id="PS51281">
    <property type="entry name" value="TAP_C"/>
    <property type="match status" value="1"/>
</dbReference>
<dbReference type="Gene3D" id="3.10.450.50">
    <property type="match status" value="1"/>
</dbReference>
<name>A0A3M9YNW4_9PEZI</name>
<evidence type="ECO:0000259" key="10">
    <source>
        <dbReference type="PROSITE" id="PS51281"/>
    </source>
</evidence>
<dbReference type="EMBL" id="RBVV01000001">
    <property type="protein sequence ID" value="RNJ61298.1"/>
    <property type="molecule type" value="Genomic_DNA"/>
</dbReference>
<sequence length="683" mass="74860">MAPPRSNRAPASAPKGPSRGGIQKRGRAGRVDQDGDLDMDSAAARRAGRPARNEPTAARPQRGARTNAAPAKSSARNHQAIARHLDGEGADLITKKKAQSGPLVWLDVKGLKESKASRNRDGGIRDLISFIERKAQSAGQRTKGVMVLKGCRMVQLDLVKTPRSPRRTRQQPSSIPAAYARIFPLAHKLVSDIVQIAATKENAEEFIKVNGFVFAGAKLEITDSGGSLAKATEASAAAQDLKSKLTNIMSQRYLTENKLLKLDALNQDQQLVEMGVLESKDRAEKLVKVMMKICDDLFKTPKDKMDNIHSISLANNGLDGVAQVEDIAETFPDLLNLDLSGNKIATLSGLMPWKGRLRKLDTLYITDNPIDIADLKVQAALLKFFPKLTNINGQQFTPEHLAELQKFTRPRPIPQHGPDFRDANGIGESFLLEFFVGFDTDRLGLLAKYYDDDSQFSLAVDTNSIRDKDAPQPMSWSAYIPKSRNLTRITTTAARETRLLSGREIILKTWNELPSTKHPDIKADTTKYIMDCHLLPGLGDPTGQTGASLDGMVLSVHGQFEEMDKASNQPGLRSFSRSFVLGPGRPGNNPIRVVSDMLSLRAWNALPNVFVAAAATSAAAPPRVPAQEQELRQAKILELCKQTSMTPVYSEMCLNDTAWDFDRALAVFNEKKAQLPAEAFAVV</sequence>
<keyword evidence="6" id="KW-0509">mRNA transport</keyword>
<evidence type="ECO:0000259" key="9">
    <source>
        <dbReference type="PROSITE" id="PS50177"/>
    </source>
</evidence>
<dbReference type="PANTHER" id="PTHR10662">
    <property type="entry name" value="NUCLEAR RNA EXPORT FACTOR"/>
    <property type="match status" value="1"/>
</dbReference>
<evidence type="ECO:0000256" key="2">
    <source>
        <dbReference type="ARBA" id="ARBA00009285"/>
    </source>
</evidence>
<dbReference type="Proteomes" id="UP000267145">
    <property type="component" value="Unassembled WGS sequence"/>
</dbReference>
<proteinExistence type="inferred from homology"/>
<dbReference type="STRING" id="1051616.A0A3M9YNW4"/>
<keyword evidence="5" id="KW-0677">Repeat</keyword>
<dbReference type="RefSeq" id="XP_028499456.1">
    <property type="nucleotide sequence ID" value="XM_028634416.1"/>
</dbReference>
<evidence type="ECO:0000256" key="4">
    <source>
        <dbReference type="ARBA" id="ARBA00022614"/>
    </source>
</evidence>
<keyword evidence="3" id="KW-0813">Transport</keyword>
<evidence type="ECO:0000313" key="12">
    <source>
        <dbReference type="Proteomes" id="UP000267145"/>
    </source>
</evidence>
<dbReference type="PROSITE" id="PS50177">
    <property type="entry name" value="NTF2_DOMAIN"/>
    <property type="match status" value="1"/>
</dbReference>
<dbReference type="PROSITE" id="PS51450">
    <property type="entry name" value="LRR"/>
    <property type="match status" value="1"/>
</dbReference>
<dbReference type="Pfam" id="PF22602">
    <property type="entry name" value="NXF_NTF2"/>
    <property type="match status" value="1"/>
</dbReference>
<dbReference type="GeneID" id="39603843"/>
<keyword evidence="12" id="KW-1185">Reference proteome</keyword>
<feature type="domain" description="TAP-C" evidence="10">
    <location>
        <begin position="630"/>
        <end position="683"/>
    </location>
</feature>
<evidence type="ECO:0000256" key="1">
    <source>
        <dbReference type="ARBA" id="ARBA00004123"/>
    </source>
</evidence>
<dbReference type="GO" id="GO:0005634">
    <property type="term" value="C:nucleus"/>
    <property type="evidence" value="ECO:0007669"/>
    <property type="project" value="UniProtKB-SubCell"/>
</dbReference>
<dbReference type="InterPro" id="IPR002075">
    <property type="entry name" value="NTF2_dom"/>
</dbReference>
<dbReference type="PANTHER" id="PTHR10662:SF22">
    <property type="entry name" value="NUCLEAR RNA EXPORT FACTOR 1"/>
    <property type="match status" value="1"/>
</dbReference>
<reference evidence="11 12" key="1">
    <citation type="submission" date="2018-10" db="EMBL/GenBank/DDBJ databases">
        <title>Genome sequence of Verticillium nonalfalfae VnAa140.</title>
        <authorList>
            <person name="Stajich J.E."/>
            <person name="Kasson M.T."/>
        </authorList>
    </citation>
    <scope>NUCLEOTIDE SEQUENCE [LARGE SCALE GENOMIC DNA]</scope>
    <source>
        <strain evidence="11 12">VnAa140</strain>
    </source>
</reference>
<keyword evidence="7" id="KW-0539">Nucleus</keyword>
<dbReference type="SMART" id="SM00804">
    <property type="entry name" value="TAP_C"/>
    <property type="match status" value="1"/>
</dbReference>
<keyword evidence="4" id="KW-0433">Leucine-rich repeat</keyword>
<comment type="caution">
    <text evidence="11">The sequence shown here is derived from an EMBL/GenBank/DDBJ whole genome shotgun (WGS) entry which is preliminary data.</text>
</comment>
<organism evidence="11 12">
    <name type="scientific">Verticillium nonalfalfae</name>
    <dbReference type="NCBI Taxonomy" id="1051616"/>
    <lineage>
        <taxon>Eukaryota</taxon>
        <taxon>Fungi</taxon>
        <taxon>Dikarya</taxon>
        <taxon>Ascomycota</taxon>
        <taxon>Pezizomycotina</taxon>
        <taxon>Sordariomycetes</taxon>
        <taxon>Hypocreomycetidae</taxon>
        <taxon>Glomerellales</taxon>
        <taxon>Plectosphaerellaceae</taxon>
        <taxon>Verticillium</taxon>
    </lineage>
</organism>
<dbReference type="GO" id="GO:0016973">
    <property type="term" value="P:poly(A)+ mRNA export from nucleus"/>
    <property type="evidence" value="ECO:0007669"/>
    <property type="project" value="TreeGrafter"/>
</dbReference>
<evidence type="ECO:0000256" key="6">
    <source>
        <dbReference type="ARBA" id="ARBA00022816"/>
    </source>
</evidence>
<protein>
    <submittedName>
        <fullName evidence="11">Nuclear mRNA export, poly(A)+RNA binding protein</fullName>
    </submittedName>
</protein>
<dbReference type="AlphaFoldDB" id="A0A3M9YNW4"/>
<evidence type="ECO:0000256" key="7">
    <source>
        <dbReference type="ARBA" id="ARBA00023242"/>
    </source>
</evidence>